<dbReference type="OrthoDB" id="3207600at2759"/>
<proteinExistence type="predicted"/>
<name>A0A409X602_9AGAR</name>
<evidence type="ECO:0000256" key="1">
    <source>
        <dbReference type="SAM" id="MobiDB-lite"/>
    </source>
</evidence>
<organism evidence="2 3">
    <name type="scientific">Gymnopilus dilepis</name>
    <dbReference type="NCBI Taxonomy" id="231916"/>
    <lineage>
        <taxon>Eukaryota</taxon>
        <taxon>Fungi</taxon>
        <taxon>Dikarya</taxon>
        <taxon>Basidiomycota</taxon>
        <taxon>Agaricomycotina</taxon>
        <taxon>Agaricomycetes</taxon>
        <taxon>Agaricomycetidae</taxon>
        <taxon>Agaricales</taxon>
        <taxon>Agaricineae</taxon>
        <taxon>Hymenogastraceae</taxon>
        <taxon>Gymnopilus</taxon>
    </lineage>
</organism>
<dbReference type="AlphaFoldDB" id="A0A409X602"/>
<evidence type="ECO:0000313" key="2">
    <source>
        <dbReference type="EMBL" id="PPQ86228.1"/>
    </source>
</evidence>
<protein>
    <submittedName>
        <fullName evidence="2">Uncharacterized protein</fullName>
    </submittedName>
</protein>
<dbReference type="EMBL" id="NHYE01004118">
    <property type="protein sequence ID" value="PPQ86228.1"/>
    <property type="molecule type" value="Genomic_DNA"/>
</dbReference>
<feature type="compositionally biased region" description="Basic residues" evidence="1">
    <location>
        <begin position="155"/>
        <end position="165"/>
    </location>
</feature>
<gene>
    <name evidence="2" type="ORF">CVT26_002573</name>
</gene>
<accession>A0A409X602</accession>
<comment type="caution">
    <text evidence="2">The sequence shown here is derived from an EMBL/GenBank/DDBJ whole genome shotgun (WGS) entry which is preliminary data.</text>
</comment>
<sequence length="269" mass="31106">MLGKDARKMTLEDRLHLLLSLLIFLQLSLTKVLEFIFTSKVNEVRTRASIFMAHHPSAATDEAKFAPQVTFRAWQQNFPDSRKYLGKTVAAFAQEIATEESDRVINDPGLKVKMKTLTLKDIQSFLEPEHIMNMYREHAPFTWSMLHTFASMPNKSRKQQKRKKGVQLEPEEDKDWEDDPNLPDDEPDKKWNIPQVPEGFTRNPEMVSIEQLHIFKGLTYGLAGSDDFDCGTLIYSESCYKSLATHPFTCHEHAEQHWAQCLWSDCRTS</sequence>
<keyword evidence="3" id="KW-1185">Reference proteome</keyword>
<dbReference type="Proteomes" id="UP000284706">
    <property type="component" value="Unassembled WGS sequence"/>
</dbReference>
<feature type="region of interest" description="Disordered" evidence="1">
    <location>
        <begin position="154"/>
        <end position="202"/>
    </location>
</feature>
<evidence type="ECO:0000313" key="3">
    <source>
        <dbReference type="Proteomes" id="UP000284706"/>
    </source>
</evidence>
<feature type="compositionally biased region" description="Acidic residues" evidence="1">
    <location>
        <begin position="169"/>
        <end position="186"/>
    </location>
</feature>
<dbReference type="InParanoid" id="A0A409X602"/>
<reference evidence="2 3" key="1">
    <citation type="journal article" date="2018" name="Evol. Lett.">
        <title>Horizontal gene cluster transfer increased hallucinogenic mushroom diversity.</title>
        <authorList>
            <person name="Reynolds H.T."/>
            <person name="Vijayakumar V."/>
            <person name="Gluck-Thaler E."/>
            <person name="Korotkin H.B."/>
            <person name="Matheny P.B."/>
            <person name="Slot J.C."/>
        </authorList>
    </citation>
    <scope>NUCLEOTIDE SEQUENCE [LARGE SCALE GENOMIC DNA]</scope>
    <source>
        <strain evidence="2 3">SRW20</strain>
    </source>
</reference>